<dbReference type="Proteomes" id="UP000002411">
    <property type="component" value="Chromosome"/>
</dbReference>
<dbReference type="RefSeq" id="WP_012103446.1">
    <property type="nucleotide sequence ID" value="NC_009706.1"/>
</dbReference>
<dbReference type="STRING" id="431943.CKL_3103"/>
<evidence type="ECO:0000313" key="2">
    <source>
        <dbReference type="Proteomes" id="UP000002411"/>
    </source>
</evidence>
<dbReference type="KEGG" id="ckl:CKL_3103"/>
<organism evidence="1 2">
    <name type="scientific">Clostridium kluyveri (strain ATCC 8527 / DSM 555 / NBRC 12016 / NCIMB 10680 / K1)</name>
    <dbReference type="NCBI Taxonomy" id="431943"/>
    <lineage>
        <taxon>Bacteria</taxon>
        <taxon>Bacillati</taxon>
        <taxon>Bacillota</taxon>
        <taxon>Clostridia</taxon>
        <taxon>Eubacteriales</taxon>
        <taxon>Clostridiaceae</taxon>
        <taxon>Clostridium</taxon>
    </lineage>
</organism>
<protein>
    <submittedName>
        <fullName evidence="1">Uncharacterized protein</fullName>
    </submittedName>
</protein>
<sequence length="97" mass="11135">MDVQKAIQEYRMNEWIKIISECHSSGQTVKSWCLENGIRITSLKSNEVYKGKVTVSNDKMLHGIATPLVNFKEGKYKIQVKTKEGRLSGEKQFEITK</sequence>
<dbReference type="EMBL" id="CP000673">
    <property type="protein sequence ID" value="EDK35111.1"/>
    <property type="molecule type" value="Genomic_DNA"/>
</dbReference>
<keyword evidence="2" id="KW-1185">Reference proteome</keyword>
<reference evidence="1 2" key="1">
    <citation type="journal article" date="2008" name="Proc. Natl. Acad. Sci. U.S.A.">
        <title>The genome of Clostridium kluyveri, a strict anaerobe with unique metabolic features.</title>
        <authorList>
            <person name="Seedorf H."/>
            <person name="Fricke W.F."/>
            <person name="Veith B."/>
            <person name="Brueggemann H."/>
            <person name="Liesegang H."/>
            <person name="Strittmatter A."/>
            <person name="Miethke M."/>
            <person name="Buckel W."/>
            <person name="Hinderberger J."/>
            <person name="Li F."/>
            <person name="Hagemeier C."/>
            <person name="Thauer R.K."/>
            <person name="Gottschalk G."/>
        </authorList>
    </citation>
    <scope>NUCLEOTIDE SEQUENCE [LARGE SCALE GENOMIC DNA]</scope>
    <source>
        <strain evidence="2">ATCC 8527 / DSM 555 / NCIMB 10680</strain>
    </source>
</reference>
<evidence type="ECO:0000313" key="1">
    <source>
        <dbReference type="EMBL" id="EDK35111.1"/>
    </source>
</evidence>
<gene>
    <name evidence="1" type="ordered locus">CKL_3103</name>
</gene>
<name>A5N1W5_CLOK5</name>
<dbReference type="HOGENOM" id="CLU_2341822_0_0_9"/>
<accession>A5N1W5</accession>
<dbReference type="AlphaFoldDB" id="A5N1W5"/>
<proteinExistence type="predicted"/>